<comment type="caution">
    <text evidence="4">The sequence shown here is derived from an EMBL/GenBank/DDBJ whole genome shotgun (WGS) entry which is preliminary data.</text>
</comment>
<dbReference type="SUPFAM" id="SSF56672">
    <property type="entry name" value="DNA/RNA polymerases"/>
    <property type="match status" value="1"/>
</dbReference>
<evidence type="ECO:0000256" key="1">
    <source>
        <dbReference type="SAM" id="Coils"/>
    </source>
</evidence>
<reference evidence="4" key="2">
    <citation type="submission" date="2020-06" db="EMBL/GenBank/DDBJ databases">
        <authorList>
            <person name="Sheffer M."/>
        </authorList>
    </citation>
    <scope>NUCLEOTIDE SEQUENCE</scope>
</reference>
<accession>A0A8T0EA94</accession>
<dbReference type="EMBL" id="JABXBU010002230">
    <property type="protein sequence ID" value="KAF8768404.1"/>
    <property type="molecule type" value="Genomic_DNA"/>
</dbReference>
<feature type="coiled-coil region" evidence="1">
    <location>
        <begin position="14"/>
        <end position="41"/>
    </location>
</feature>
<reference evidence="4" key="1">
    <citation type="journal article" date="2020" name="bioRxiv">
        <title>Chromosome-level reference genome of the European wasp spider Argiope bruennichi: a resource for studies on range expansion and evolutionary adaptation.</title>
        <authorList>
            <person name="Sheffer M.M."/>
            <person name="Hoppe A."/>
            <person name="Krehenwinkel H."/>
            <person name="Uhl G."/>
            <person name="Kuss A.W."/>
            <person name="Jensen L."/>
            <person name="Jensen C."/>
            <person name="Gillespie R.G."/>
            <person name="Hoff K.J."/>
            <person name="Prost S."/>
        </authorList>
    </citation>
    <scope>NUCLEOTIDE SEQUENCE</scope>
</reference>
<dbReference type="GO" id="GO:0042575">
    <property type="term" value="C:DNA polymerase complex"/>
    <property type="evidence" value="ECO:0007669"/>
    <property type="project" value="UniProtKB-ARBA"/>
</dbReference>
<dbReference type="SUPFAM" id="SSF53098">
    <property type="entry name" value="Ribonuclease H-like"/>
    <property type="match status" value="1"/>
</dbReference>
<dbReference type="Pfam" id="PF05380">
    <property type="entry name" value="Peptidase_A17"/>
    <property type="match status" value="1"/>
</dbReference>
<evidence type="ECO:0000259" key="2">
    <source>
        <dbReference type="Pfam" id="PF00078"/>
    </source>
</evidence>
<dbReference type="Proteomes" id="UP000807504">
    <property type="component" value="Unassembled WGS sequence"/>
</dbReference>
<name>A0A8T0EA94_ARGBR</name>
<dbReference type="AlphaFoldDB" id="A0A8T0EA94"/>
<evidence type="ECO:0000313" key="5">
    <source>
        <dbReference type="Proteomes" id="UP000807504"/>
    </source>
</evidence>
<feature type="domain" description="DUF5641" evidence="3">
    <location>
        <begin position="712"/>
        <end position="805"/>
    </location>
</feature>
<evidence type="ECO:0000259" key="3">
    <source>
        <dbReference type="Pfam" id="PF18701"/>
    </source>
</evidence>
<dbReference type="PANTHER" id="PTHR47331">
    <property type="entry name" value="PHD-TYPE DOMAIN-CONTAINING PROTEIN"/>
    <property type="match status" value="1"/>
</dbReference>
<evidence type="ECO:0000313" key="4">
    <source>
        <dbReference type="EMBL" id="KAF8768404.1"/>
    </source>
</evidence>
<protein>
    <submittedName>
        <fullName evidence="4">Uncharacterized protein</fullName>
    </submittedName>
</protein>
<dbReference type="Pfam" id="PF00078">
    <property type="entry name" value="RVT_1"/>
    <property type="match status" value="1"/>
</dbReference>
<dbReference type="InterPro" id="IPR040676">
    <property type="entry name" value="DUF5641"/>
</dbReference>
<gene>
    <name evidence="4" type="ORF">HNY73_021227</name>
</gene>
<dbReference type="PANTHER" id="PTHR47331:SF5">
    <property type="entry name" value="RIBONUCLEASE H"/>
    <property type="match status" value="1"/>
</dbReference>
<keyword evidence="1" id="KW-0175">Coiled coil</keyword>
<dbReference type="Gene3D" id="3.30.420.10">
    <property type="entry name" value="Ribonuclease H-like superfamily/Ribonuclease H"/>
    <property type="match status" value="1"/>
</dbReference>
<dbReference type="GO" id="GO:0003676">
    <property type="term" value="F:nucleic acid binding"/>
    <property type="evidence" value="ECO:0007669"/>
    <property type="project" value="InterPro"/>
</dbReference>
<dbReference type="InterPro" id="IPR036397">
    <property type="entry name" value="RNaseH_sf"/>
</dbReference>
<organism evidence="4 5">
    <name type="scientific">Argiope bruennichi</name>
    <name type="common">Wasp spider</name>
    <name type="synonym">Aranea bruennichi</name>
    <dbReference type="NCBI Taxonomy" id="94029"/>
    <lineage>
        <taxon>Eukaryota</taxon>
        <taxon>Metazoa</taxon>
        <taxon>Ecdysozoa</taxon>
        <taxon>Arthropoda</taxon>
        <taxon>Chelicerata</taxon>
        <taxon>Arachnida</taxon>
        <taxon>Araneae</taxon>
        <taxon>Araneomorphae</taxon>
        <taxon>Entelegynae</taxon>
        <taxon>Araneoidea</taxon>
        <taxon>Araneidae</taxon>
        <taxon>Argiope</taxon>
    </lineage>
</organism>
<dbReference type="InterPro" id="IPR008042">
    <property type="entry name" value="Retrotrans_Pao"/>
</dbReference>
<dbReference type="InterPro" id="IPR000477">
    <property type="entry name" value="RT_dom"/>
</dbReference>
<sequence>MTSKSKSLKAIQNFSNVCKEIERIEERIENAVENADSSDALLNVLKTKVNTYEQKLENSFSNLDVNDSDEKLEKYLEFQDVLFEYAVFLENTKPKNKTESQAVSSNAKIKASKKLPKLELPHFYGDMENWISFKELFQATEYLSLGHMKAISIDREKESPNCYIPYHMIQNDNSSTTKCRVVFNASAKTSNGKSLNNILLIRPKLQTDNFSHLVKFRSYRVAFSADIEKMYRQILIADDDRQYQRIVWRSTPSDPLISYKLQTATYGISCAPFLALRTLQQLYLEEEQTFPIATRYAKNHFYVDDLLAGADTEKEAKTIIAEIQNLMKSGDLVFENVPRFLGIDNNSDIQLHGFCDASTKAFAAVVYLKSRQNQVSLVSAKTRVAPIKQLTIPRLELCGALLLAELITAIEKALSFPIKERYLWTDSTIVLTDCATLGLFPEQLKIAYYWWNGPDWIKQDFHPLVPSLKVLTTNLDEPDSVQKPTSVIADRNPLNDVLFKFSSYTKLIRVLTWVRLFIQNCKATYSTSKSVGLIQAEEVETSLKNLVKLIQQTEFYQGIKCFKMNKLIPKSSKLLPLNIFLDKDGILRVGGRLSKHPTLPYDQKFPIVIPKRHHITPLIIRHFHQLSLHTPELVLSLIRQKFWIPDGRSTIRREIKRSTRAVHLELVSSMSTEAFLAALLRFIAQRGHPTDILSDNGSNFIGSDNYLKQLFKWKSLLQLKHQFWNRWTKSTSSTHLQARRKWHQHRPPLSVGDLVLIQADNMPPLSWPLARTLEIIPGTDGIPRVALLRTPSGPAKRAINRLIALPVPTCRAPEDGDSLERQQMAQ</sequence>
<dbReference type="InterPro" id="IPR043502">
    <property type="entry name" value="DNA/RNA_pol_sf"/>
</dbReference>
<feature type="domain" description="Reverse transcriptase" evidence="2">
    <location>
        <begin position="203"/>
        <end position="329"/>
    </location>
</feature>
<dbReference type="InterPro" id="IPR012337">
    <property type="entry name" value="RNaseH-like_sf"/>
</dbReference>
<keyword evidence="5" id="KW-1185">Reference proteome</keyword>
<dbReference type="GO" id="GO:0071897">
    <property type="term" value="P:DNA biosynthetic process"/>
    <property type="evidence" value="ECO:0007669"/>
    <property type="project" value="UniProtKB-ARBA"/>
</dbReference>
<dbReference type="Pfam" id="PF18701">
    <property type="entry name" value="DUF5641"/>
    <property type="match status" value="1"/>
</dbReference>
<proteinExistence type="predicted"/>